<dbReference type="PANTHER" id="PTHR21599">
    <property type="entry name" value="GLYCERATE KINASE"/>
    <property type="match status" value="1"/>
</dbReference>
<gene>
    <name evidence="1" type="ORF">FC91_GL001737</name>
</gene>
<protein>
    <recommendedName>
        <fullName evidence="3">Glycerate kinase</fullName>
    </recommendedName>
</protein>
<dbReference type="PANTHER" id="PTHR21599:SF0">
    <property type="entry name" value="GLYCERATE KINASE"/>
    <property type="match status" value="1"/>
</dbReference>
<dbReference type="Pfam" id="PF02595">
    <property type="entry name" value="Gly_kinase"/>
    <property type="match status" value="1"/>
</dbReference>
<dbReference type="GO" id="GO:0031388">
    <property type="term" value="P:organic acid phosphorylation"/>
    <property type="evidence" value="ECO:0007669"/>
    <property type="project" value="InterPro"/>
</dbReference>
<dbReference type="InterPro" id="IPR004381">
    <property type="entry name" value="Glycerate_kinase"/>
</dbReference>
<name>A0A0R1XL77_9LACO</name>
<dbReference type="Proteomes" id="UP000050949">
    <property type="component" value="Unassembled WGS sequence"/>
</dbReference>
<dbReference type="RefSeq" id="WP_027828561.1">
    <property type="nucleotide sequence ID" value="NZ_AUEH01000022.1"/>
</dbReference>
<dbReference type="SUPFAM" id="SSF110738">
    <property type="entry name" value="Glycerate kinase I"/>
    <property type="match status" value="1"/>
</dbReference>
<dbReference type="GO" id="GO:0008887">
    <property type="term" value="F:glycerate kinase activity"/>
    <property type="evidence" value="ECO:0007669"/>
    <property type="project" value="InterPro"/>
</dbReference>
<proteinExistence type="predicted"/>
<dbReference type="InterPro" id="IPR018193">
    <property type="entry name" value="Glyc_kinase_flavodox-like_fold"/>
</dbReference>
<reference evidence="1 2" key="1">
    <citation type="journal article" date="2015" name="Genome Announc.">
        <title>Expanding the biotechnology potential of lactobacilli through comparative genomics of 213 strains and associated genera.</title>
        <authorList>
            <person name="Sun Z."/>
            <person name="Harris H.M."/>
            <person name="McCann A."/>
            <person name="Guo C."/>
            <person name="Argimon S."/>
            <person name="Zhang W."/>
            <person name="Yang X."/>
            <person name="Jeffery I.B."/>
            <person name="Cooney J.C."/>
            <person name="Kagawa T.F."/>
            <person name="Liu W."/>
            <person name="Song Y."/>
            <person name="Salvetti E."/>
            <person name="Wrobel A."/>
            <person name="Rasinkangas P."/>
            <person name="Parkhill J."/>
            <person name="Rea M.C."/>
            <person name="O'Sullivan O."/>
            <person name="Ritari J."/>
            <person name="Douillard F.P."/>
            <person name="Paul Ross R."/>
            <person name="Yang R."/>
            <person name="Briner A.E."/>
            <person name="Felis G.E."/>
            <person name="de Vos W.M."/>
            <person name="Barrangou R."/>
            <person name="Klaenhammer T.R."/>
            <person name="Caufield P.W."/>
            <person name="Cui Y."/>
            <person name="Zhang H."/>
            <person name="O'Toole P.W."/>
        </authorList>
    </citation>
    <scope>NUCLEOTIDE SEQUENCE [LARGE SCALE GENOMIC DNA]</scope>
    <source>
        <strain evidence="1 2">DSM 16991</strain>
    </source>
</reference>
<evidence type="ECO:0000313" key="2">
    <source>
        <dbReference type="Proteomes" id="UP000050949"/>
    </source>
</evidence>
<accession>A0A0R1XL77</accession>
<organism evidence="1 2">
    <name type="scientific">Schleiferilactobacillus harbinensis DSM 16991</name>
    <dbReference type="NCBI Taxonomy" id="1122147"/>
    <lineage>
        <taxon>Bacteria</taxon>
        <taxon>Bacillati</taxon>
        <taxon>Bacillota</taxon>
        <taxon>Bacilli</taxon>
        <taxon>Lactobacillales</taxon>
        <taxon>Lactobacillaceae</taxon>
        <taxon>Schleiferilactobacillus</taxon>
    </lineage>
</organism>
<dbReference type="InterPro" id="IPR036129">
    <property type="entry name" value="Glycerate_kinase_sf"/>
</dbReference>
<dbReference type="OrthoDB" id="9774290at2"/>
<dbReference type="AlphaFoldDB" id="A0A0R1XL77"/>
<evidence type="ECO:0000313" key="1">
    <source>
        <dbReference type="EMBL" id="KRM28651.1"/>
    </source>
</evidence>
<evidence type="ECO:0008006" key="3">
    <source>
        <dbReference type="Google" id="ProtNLM"/>
    </source>
</evidence>
<dbReference type="EMBL" id="AZFW01000030">
    <property type="protein sequence ID" value="KRM28651.1"/>
    <property type="molecule type" value="Genomic_DNA"/>
</dbReference>
<dbReference type="eggNOG" id="COG1929">
    <property type="taxonomic scope" value="Bacteria"/>
</dbReference>
<dbReference type="PATRIC" id="fig|1122147.4.peg.1795"/>
<dbReference type="Gene3D" id="3.90.1510.10">
    <property type="entry name" value="Glycerate kinase, domain 2"/>
    <property type="match status" value="1"/>
</dbReference>
<sequence>MRIIVAADAFAKTIDGVMTSQLLADGVQTAAPLAEVDVWAFPPAGRTLHALQRALGGEFQETPVVDAFWQPTRLTYLVVGEGSQRTAYVETDWLFPGLNEGTADEVYNATSFGLGEALLHLMIAGMPHIVLIIGKRMICDGGIGMLQALGAVIGDDQGQDVGSGRNPLLVMQGIDASRPALLLRKVDLTIMTDNYFTYTGKQGFVGLLAAHHHFTAAQQRELNRQLAAAQQLLADTCHIPIRDVPGSGAGGGIGGALLAVGARQPVDFAPWLGEQVGFMPVLAQADLVITAAPVLTPVMGLMSGVVPLARVAQAHQVPIVLALQPDHTPDPGLSELFADIYLTRVTGLMGSERSGVWRRGLKVAGSELVTRFEQRRQMAEK</sequence>
<comment type="caution">
    <text evidence="1">The sequence shown here is derived from an EMBL/GenBank/DDBJ whole genome shotgun (WGS) entry which is preliminary data.</text>
</comment>